<evidence type="ECO:0000256" key="1">
    <source>
        <dbReference type="ARBA" id="ARBA00008563"/>
    </source>
</evidence>
<accession>A0A1F4Y4L3</accession>
<dbReference type="GO" id="GO:0019843">
    <property type="term" value="F:rRNA binding"/>
    <property type="evidence" value="ECO:0007669"/>
    <property type="project" value="UniProtKB-UniRule"/>
</dbReference>
<comment type="caution">
    <text evidence="6">The sequence shown here is derived from an EMBL/GenBank/DDBJ whole genome shotgun (WGS) entry which is preliminary data.</text>
</comment>
<proteinExistence type="inferred from homology"/>
<evidence type="ECO:0000256" key="3">
    <source>
        <dbReference type="ARBA" id="ARBA00023274"/>
    </source>
</evidence>
<dbReference type="GO" id="GO:0003735">
    <property type="term" value="F:structural constituent of ribosome"/>
    <property type="evidence" value="ECO:0007669"/>
    <property type="project" value="InterPro"/>
</dbReference>
<dbReference type="STRING" id="1797247.A2419_02535"/>
<dbReference type="GO" id="GO:1990904">
    <property type="term" value="C:ribonucleoprotein complex"/>
    <property type="evidence" value="ECO:0007669"/>
    <property type="project" value="UniProtKB-KW"/>
</dbReference>
<dbReference type="AlphaFoldDB" id="A0A1F4Y4L3"/>
<protein>
    <recommendedName>
        <fullName evidence="4">Large ribosomal subunit protein bL21</fullName>
    </recommendedName>
</protein>
<reference evidence="6 7" key="1">
    <citation type="journal article" date="2016" name="Nat. Commun.">
        <title>Thousands of microbial genomes shed light on interconnected biogeochemical processes in an aquifer system.</title>
        <authorList>
            <person name="Anantharaman K."/>
            <person name="Brown C.T."/>
            <person name="Hug L.A."/>
            <person name="Sharon I."/>
            <person name="Castelle C.J."/>
            <person name="Probst A.J."/>
            <person name="Thomas B.C."/>
            <person name="Singh A."/>
            <person name="Wilkins M.J."/>
            <person name="Karaoz U."/>
            <person name="Brodie E.L."/>
            <person name="Williams K.H."/>
            <person name="Hubbard S.S."/>
            <person name="Banfield J.F."/>
        </authorList>
    </citation>
    <scope>NUCLEOTIDE SEQUENCE [LARGE SCALE GENOMIC DNA]</scope>
</reference>
<keyword evidence="2 4" id="KW-0689">Ribosomal protein</keyword>
<dbReference type="PANTHER" id="PTHR21349">
    <property type="entry name" value="50S RIBOSOMAL PROTEIN L21"/>
    <property type="match status" value="1"/>
</dbReference>
<dbReference type="EMBL" id="MEXB01000002">
    <property type="protein sequence ID" value="OGC88882.1"/>
    <property type="molecule type" value="Genomic_DNA"/>
</dbReference>
<comment type="similarity">
    <text evidence="1 4 5">Belongs to the bacterial ribosomal protein bL21 family.</text>
</comment>
<dbReference type="GO" id="GO:0005737">
    <property type="term" value="C:cytoplasm"/>
    <property type="evidence" value="ECO:0007669"/>
    <property type="project" value="UniProtKB-ARBA"/>
</dbReference>
<comment type="subunit">
    <text evidence="4">Part of the 50S ribosomal subunit. Contacts protein L20.</text>
</comment>
<organism evidence="6 7">
    <name type="scientific">Candidatus Adlerbacteria bacterium RIFOXYC1_FULL_48_26</name>
    <dbReference type="NCBI Taxonomy" id="1797247"/>
    <lineage>
        <taxon>Bacteria</taxon>
        <taxon>Candidatus Adleribacteriota</taxon>
    </lineage>
</organism>
<dbReference type="PANTHER" id="PTHR21349:SF0">
    <property type="entry name" value="LARGE RIBOSOMAL SUBUNIT PROTEIN BL21M"/>
    <property type="match status" value="1"/>
</dbReference>
<dbReference type="Pfam" id="PF00829">
    <property type="entry name" value="Ribosomal_L21p"/>
    <property type="match status" value="1"/>
</dbReference>
<dbReference type="GO" id="GO:0006412">
    <property type="term" value="P:translation"/>
    <property type="evidence" value="ECO:0007669"/>
    <property type="project" value="UniProtKB-UniRule"/>
</dbReference>
<dbReference type="GO" id="GO:0005840">
    <property type="term" value="C:ribosome"/>
    <property type="evidence" value="ECO:0007669"/>
    <property type="project" value="UniProtKB-KW"/>
</dbReference>
<evidence type="ECO:0000256" key="5">
    <source>
        <dbReference type="RuleBase" id="RU000562"/>
    </source>
</evidence>
<dbReference type="NCBIfam" id="TIGR00061">
    <property type="entry name" value="L21"/>
    <property type="match status" value="1"/>
</dbReference>
<gene>
    <name evidence="4" type="primary">rplU</name>
    <name evidence="6" type="ORF">A2419_02535</name>
</gene>
<keyword evidence="4 5" id="KW-0699">rRNA-binding</keyword>
<evidence type="ECO:0000313" key="7">
    <source>
        <dbReference type="Proteomes" id="UP000176568"/>
    </source>
</evidence>
<dbReference type="SUPFAM" id="SSF141091">
    <property type="entry name" value="L21p-like"/>
    <property type="match status" value="1"/>
</dbReference>
<evidence type="ECO:0000313" key="6">
    <source>
        <dbReference type="EMBL" id="OGC88882.1"/>
    </source>
</evidence>
<comment type="function">
    <text evidence="4 5">This protein binds to 23S rRNA in the presence of protein L20.</text>
</comment>
<keyword evidence="3 4" id="KW-0687">Ribonucleoprotein</keyword>
<dbReference type="HAMAP" id="MF_01363">
    <property type="entry name" value="Ribosomal_bL21"/>
    <property type="match status" value="1"/>
</dbReference>
<dbReference type="InterPro" id="IPR001787">
    <property type="entry name" value="Ribosomal_bL21"/>
</dbReference>
<keyword evidence="4 5" id="KW-0694">RNA-binding</keyword>
<evidence type="ECO:0000256" key="4">
    <source>
        <dbReference type="HAMAP-Rule" id="MF_01363"/>
    </source>
</evidence>
<dbReference type="InterPro" id="IPR028909">
    <property type="entry name" value="bL21-like"/>
</dbReference>
<sequence>MATKEKVEKTAKTSEFAIFQTGGKQYMVSAGDSVKIEKLMGEHKVGDKVSFSDVLLVENGSDTTIGTPFIKGATISAEISKISRAPKVTVIKYKAKSNYYKKRGHKQPFFEVKISSIK</sequence>
<evidence type="ECO:0000256" key="2">
    <source>
        <dbReference type="ARBA" id="ARBA00022980"/>
    </source>
</evidence>
<name>A0A1F4Y4L3_9BACT</name>
<dbReference type="Proteomes" id="UP000176568">
    <property type="component" value="Unassembled WGS sequence"/>
</dbReference>
<dbReference type="InterPro" id="IPR036164">
    <property type="entry name" value="bL21-like_sf"/>
</dbReference>